<dbReference type="GO" id="GO:0005886">
    <property type="term" value="C:plasma membrane"/>
    <property type="evidence" value="ECO:0007669"/>
    <property type="project" value="UniProtKB-SubCell"/>
</dbReference>
<name>A0A1V5SRM4_9BACT</name>
<dbReference type="PANTHER" id="PTHR32196">
    <property type="entry name" value="ABC TRANSPORTER PERMEASE PROTEIN YPHD-RELATED-RELATED"/>
    <property type="match status" value="1"/>
</dbReference>
<keyword evidence="2" id="KW-0813">Transport</keyword>
<feature type="transmembrane region" description="Helical" evidence="8">
    <location>
        <begin position="179"/>
        <end position="199"/>
    </location>
</feature>
<dbReference type="InterPro" id="IPR001851">
    <property type="entry name" value="ABC_transp_permease"/>
</dbReference>
<evidence type="ECO:0000256" key="4">
    <source>
        <dbReference type="ARBA" id="ARBA00022519"/>
    </source>
</evidence>
<proteinExistence type="predicted"/>
<keyword evidence="7 8" id="KW-0472">Membrane</keyword>
<evidence type="ECO:0000256" key="7">
    <source>
        <dbReference type="ARBA" id="ARBA00023136"/>
    </source>
</evidence>
<evidence type="ECO:0000256" key="6">
    <source>
        <dbReference type="ARBA" id="ARBA00022989"/>
    </source>
</evidence>
<dbReference type="AlphaFoldDB" id="A0A1V5SRM4"/>
<dbReference type="Pfam" id="PF02653">
    <property type="entry name" value="BPD_transp_2"/>
    <property type="match status" value="1"/>
</dbReference>
<keyword evidence="6 8" id="KW-1133">Transmembrane helix</keyword>
<sequence length="336" mass="35730">MTGTISRSQIQKLFNQNEAYLSLIIVAYSILVTSLNPSFLSFENLLDLGKSSASLGILAIGVFVVLLSGGIDMSFTAIAISGQYIAANVLIASGVDNIYFAFLISCLVGLSLGAINGLIISYFRIPTFIATLGTLNVFHGILLTVVGTKAVNSAQLPDCFKKFGATNVFTVVKPEGGSFGLSIFTVIFIAVALLTWFILTYTQLGRGIYAIGGDMEAAKRSGMNVFNIQFFIYCYVGILAGIAGVLHVSLIRYSNPTYLVGTELSVIAPVVLGGTRITGGSGTVIGTILGVVMITLLNNSLILIGLSSFWQEFFTGIIVAISVSLSSYQIRKNMMI</sequence>
<evidence type="ECO:0000256" key="1">
    <source>
        <dbReference type="ARBA" id="ARBA00004651"/>
    </source>
</evidence>
<evidence type="ECO:0000256" key="3">
    <source>
        <dbReference type="ARBA" id="ARBA00022475"/>
    </source>
</evidence>
<comment type="subcellular location">
    <subcellularLocation>
        <location evidence="1">Cell membrane</location>
        <topology evidence="1">Multi-pass membrane protein</topology>
    </subcellularLocation>
</comment>
<dbReference type="CDD" id="cd06579">
    <property type="entry name" value="TM_PBP1_transp_AraH_like"/>
    <property type="match status" value="1"/>
</dbReference>
<feature type="transmembrane region" description="Helical" evidence="8">
    <location>
        <begin position="127"/>
        <end position="147"/>
    </location>
</feature>
<keyword evidence="5 8" id="KW-0812">Transmembrane</keyword>
<keyword evidence="3" id="KW-1003">Cell membrane</keyword>
<protein>
    <submittedName>
        <fullName evidence="9">Ribose transport system permease protein RbsC</fullName>
    </submittedName>
</protein>
<dbReference type="Proteomes" id="UP000485569">
    <property type="component" value="Unassembled WGS sequence"/>
</dbReference>
<reference evidence="9" key="1">
    <citation type="submission" date="2017-02" db="EMBL/GenBank/DDBJ databases">
        <title>Delving into the versatile metabolic prowess of the omnipresent phylum Bacteroidetes.</title>
        <authorList>
            <person name="Nobu M.K."/>
            <person name="Mei R."/>
            <person name="Narihiro T."/>
            <person name="Kuroda K."/>
            <person name="Liu W.-T."/>
        </authorList>
    </citation>
    <scope>NUCLEOTIDE SEQUENCE</scope>
    <source>
        <strain evidence="9">ADurb.Bin276</strain>
    </source>
</reference>
<evidence type="ECO:0000256" key="5">
    <source>
        <dbReference type="ARBA" id="ARBA00022692"/>
    </source>
</evidence>
<keyword evidence="4" id="KW-0997">Cell inner membrane</keyword>
<gene>
    <name evidence="9" type="primary">rbsC_19</name>
    <name evidence="9" type="ORF">BWY41_01416</name>
</gene>
<organism evidence="9">
    <name type="scientific">Candidatus Atribacter allofermentans</name>
    <dbReference type="NCBI Taxonomy" id="1852833"/>
    <lineage>
        <taxon>Bacteria</taxon>
        <taxon>Pseudomonadati</taxon>
        <taxon>Atribacterota</taxon>
        <taxon>Atribacteria</taxon>
        <taxon>Atribacterales</taxon>
        <taxon>Atribacteraceae</taxon>
        <taxon>Atribacter</taxon>
    </lineage>
</organism>
<feature type="transmembrane region" description="Helical" evidence="8">
    <location>
        <begin position="230"/>
        <end position="251"/>
    </location>
</feature>
<evidence type="ECO:0000313" key="9">
    <source>
        <dbReference type="EMBL" id="OQA56893.1"/>
    </source>
</evidence>
<feature type="transmembrane region" description="Helical" evidence="8">
    <location>
        <begin position="313"/>
        <end position="330"/>
    </location>
</feature>
<feature type="transmembrane region" description="Helical" evidence="8">
    <location>
        <begin position="20"/>
        <end position="39"/>
    </location>
</feature>
<accession>A0A1V5SRM4</accession>
<dbReference type="EMBL" id="MWBQ01000104">
    <property type="protein sequence ID" value="OQA56893.1"/>
    <property type="molecule type" value="Genomic_DNA"/>
</dbReference>
<evidence type="ECO:0000256" key="8">
    <source>
        <dbReference type="SAM" id="Phobius"/>
    </source>
</evidence>
<dbReference type="GO" id="GO:0022857">
    <property type="term" value="F:transmembrane transporter activity"/>
    <property type="evidence" value="ECO:0007669"/>
    <property type="project" value="InterPro"/>
</dbReference>
<feature type="transmembrane region" description="Helical" evidence="8">
    <location>
        <begin position="51"/>
        <end position="68"/>
    </location>
</feature>
<evidence type="ECO:0000256" key="2">
    <source>
        <dbReference type="ARBA" id="ARBA00022448"/>
    </source>
</evidence>
<comment type="caution">
    <text evidence="9">The sequence shown here is derived from an EMBL/GenBank/DDBJ whole genome shotgun (WGS) entry which is preliminary data.</text>
</comment>
<feature type="transmembrane region" description="Helical" evidence="8">
    <location>
        <begin position="98"/>
        <end position="120"/>
    </location>
</feature>
<dbReference type="PANTHER" id="PTHR32196:SF21">
    <property type="entry name" value="ABC TRANSPORTER PERMEASE PROTEIN YPHD-RELATED"/>
    <property type="match status" value="1"/>
</dbReference>